<dbReference type="Gene3D" id="3.30.450.20">
    <property type="entry name" value="PAS domain"/>
    <property type="match status" value="1"/>
</dbReference>
<organism evidence="2 3">
    <name type="scientific">Thermocrinis albus (strain DSM 14484 / JCM 11386 / HI 11/12)</name>
    <dbReference type="NCBI Taxonomy" id="638303"/>
    <lineage>
        <taxon>Bacteria</taxon>
        <taxon>Pseudomonadati</taxon>
        <taxon>Aquificota</taxon>
        <taxon>Aquificia</taxon>
        <taxon>Aquificales</taxon>
        <taxon>Aquificaceae</taxon>
        <taxon>Thermocrinis</taxon>
    </lineage>
</organism>
<dbReference type="KEGG" id="tal:Thal_1519"/>
<gene>
    <name evidence="2" type="ordered locus">Thal_1519</name>
</gene>
<dbReference type="eggNOG" id="COG0517">
    <property type="taxonomic scope" value="Bacteria"/>
</dbReference>
<dbReference type="InterPro" id="IPR046342">
    <property type="entry name" value="CBS_dom_sf"/>
</dbReference>
<dbReference type="InterPro" id="IPR000644">
    <property type="entry name" value="CBS_dom"/>
</dbReference>
<evidence type="ECO:0000313" key="2">
    <source>
        <dbReference type="EMBL" id="ADC90148.1"/>
    </source>
</evidence>
<keyword evidence="3" id="KW-1185">Reference proteome</keyword>
<dbReference type="EMBL" id="CP001931">
    <property type="protein sequence ID" value="ADC90148.1"/>
    <property type="molecule type" value="Genomic_DNA"/>
</dbReference>
<dbReference type="HOGENOM" id="CLU_653409_0_0_0"/>
<sequence>MRELDLSELATGVPKVDYDLGIPEALRSLDEHRIFDFLVVVKDSKPVGIVYRKDLLLSQGRKDLRVGDIALPLPKIRTFRSSPENLLGLLDFFAFSRKPLLVVDKRGQYLGVLFYHVLLHYMSSYRQVTVPIFQKLRKLFGQDYHLCVFYLKDVKGFREHFGSAKEEGLYRILYEDVKDHIDGDVMQSQDEREIYALSKRKLSPEEVKAIMEEFHKEFSLLYAEINPVHVVGFDIGLKDVKSYEEFWNIYSQLKNRLKSVHGSSFFVFHGLQPVVVTCEYPLRQQIMKIKEKIKEDFLSIVEELKRTEKDLWEYILYDVFKKFPYFELFYIMNEKGLQISNNVVNPKANYVVKTGKKGADRSQKIYFKKAMEEGLYVSEIYISQATDDFCITVSAKFQYGQKVFVLAGDINYREIHRLVKEYSQKL</sequence>
<accession>D3SN18</accession>
<evidence type="ECO:0000259" key="1">
    <source>
        <dbReference type="Pfam" id="PF00571"/>
    </source>
</evidence>
<dbReference type="Pfam" id="PF00571">
    <property type="entry name" value="CBS"/>
    <property type="match status" value="1"/>
</dbReference>
<protein>
    <submittedName>
        <fullName evidence="2">CBS domain containing protein</fullName>
    </submittedName>
</protein>
<dbReference type="Proteomes" id="UP000002043">
    <property type="component" value="Chromosome"/>
</dbReference>
<dbReference type="STRING" id="638303.Thal_1519"/>
<name>D3SN18_THEAH</name>
<dbReference type="CDD" id="cd18773">
    <property type="entry name" value="PDC1_HK_sensor"/>
    <property type="match status" value="1"/>
</dbReference>
<dbReference type="Gene3D" id="3.10.580.10">
    <property type="entry name" value="CBS-domain"/>
    <property type="match status" value="1"/>
</dbReference>
<evidence type="ECO:0000313" key="3">
    <source>
        <dbReference type="Proteomes" id="UP000002043"/>
    </source>
</evidence>
<dbReference type="RefSeq" id="WP_012992554.1">
    <property type="nucleotide sequence ID" value="NC_013894.1"/>
</dbReference>
<dbReference type="SUPFAM" id="SSF54631">
    <property type="entry name" value="CBS-domain pair"/>
    <property type="match status" value="1"/>
</dbReference>
<dbReference type="InterPro" id="IPR029151">
    <property type="entry name" value="Sensor-like_sf"/>
</dbReference>
<feature type="domain" description="CBS" evidence="1">
    <location>
        <begin position="11"/>
        <end position="56"/>
    </location>
</feature>
<reference evidence="3" key="1">
    <citation type="journal article" date="2010" name="Stand. Genomic Sci.">
        <title>Complete genome sequence of Thermocrinis albus type strain (HI 11/12T).</title>
        <authorList>
            <person name="Wirth R."/>
            <person name="Sikorski J."/>
            <person name="Brambilla E."/>
            <person name="Misra M."/>
            <person name="Lapidus A."/>
            <person name="Copeland A."/>
            <person name="Nolan M."/>
            <person name="Lucas S."/>
            <person name="Chen F."/>
            <person name="Tice H."/>
            <person name="Cheng J.F."/>
            <person name="Han C."/>
            <person name="Detter J.C."/>
            <person name="Tapia R."/>
            <person name="Bruce D."/>
            <person name="Goodwin L."/>
            <person name="Pitluck S."/>
            <person name="Pati A."/>
            <person name="Anderson I."/>
            <person name="Ivanova N."/>
            <person name="Mavromatis K."/>
            <person name="Mikhailova N."/>
            <person name="Chen A."/>
            <person name="Palaniappan K."/>
            <person name="Bilek Y."/>
            <person name="Hader T."/>
            <person name="Land M."/>
            <person name="Hauser L."/>
            <person name="Chang Y.J."/>
            <person name="Jeffries C.D."/>
            <person name="Tindall B.J."/>
            <person name="Rohde M."/>
            <person name="Goker M."/>
            <person name="Bristow J."/>
            <person name="Eisen J.A."/>
            <person name="Markowitz V."/>
            <person name="Hugenholtz P."/>
            <person name="Kyrpides N.C."/>
            <person name="Klenk H.P."/>
        </authorList>
    </citation>
    <scope>NUCLEOTIDE SEQUENCE [LARGE SCALE GENOMIC DNA]</scope>
    <source>
        <strain evidence="3">DSM 14484 / JCM 11386 / HI 11/12</strain>
    </source>
</reference>
<dbReference type="SUPFAM" id="SSF103190">
    <property type="entry name" value="Sensory domain-like"/>
    <property type="match status" value="1"/>
</dbReference>
<proteinExistence type="predicted"/>
<dbReference type="AlphaFoldDB" id="D3SN18"/>